<name>A0A6J8DKD3_MYTCO</name>
<reference evidence="1 2" key="1">
    <citation type="submission" date="2020-06" db="EMBL/GenBank/DDBJ databases">
        <authorList>
            <person name="Li R."/>
            <person name="Bekaert M."/>
        </authorList>
    </citation>
    <scope>NUCLEOTIDE SEQUENCE [LARGE SCALE GENOMIC DNA]</scope>
    <source>
        <strain evidence="2">wild</strain>
    </source>
</reference>
<dbReference type="AlphaFoldDB" id="A0A6J8DKD3"/>
<protein>
    <submittedName>
        <fullName evidence="1">Uncharacterized protein</fullName>
    </submittedName>
</protein>
<sequence>MLKDIKTSEMYQDLEQLMTDMLENIKEIKNDREANILDIEIDKKKQLEEIHQMRLLVNNHLDKLETKLKLEIEETVRKTTEQIRKTLVLVHETEQKISENIADLNDIHSYASDLQTFLGMREMQKRITENDKSMQSLLDDGLLQQMIIKSAVDTNIGNCLSEIKVFGSVEIQTKQERLSLRNRKNKQAQLLAVQKQQSIQDITLNRVQTLTSDGGGAIRSCCVTPENHLLFNAPLSM</sequence>
<proteinExistence type="predicted"/>
<evidence type="ECO:0000313" key="1">
    <source>
        <dbReference type="EMBL" id="CAC5407971.1"/>
    </source>
</evidence>
<accession>A0A6J8DKD3</accession>
<dbReference type="OrthoDB" id="6270329at2759"/>
<keyword evidence="2" id="KW-1185">Reference proteome</keyword>
<gene>
    <name evidence="1" type="ORF">MCOR_41401</name>
</gene>
<dbReference type="EMBL" id="CACVKT020007471">
    <property type="protein sequence ID" value="CAC5407971.1"/>
    <property type="molecule type" value="Genomic_DNA"/>
</dbReference>
<evidence type="ECO:0000313" key="2">
    <source>
        <dbReference type="Proteomes" id="UP000507470"/>
    </source>
</evidence>
<organism evidence="1 2">
    <name type="scientific">Mytilus coruscus</name>
    <name type="common">Sea mussel</name>
    <dbReference type="NCBI Taxonomy" id="42192"/>
    <lineage>
        <taxon>Eukaryota</taxon>
        <taxon>Metazoa</taxon>
        <taxon>Spiralia</taxon>
        <taxon>Lophotrochozoa</taxon>
        <taxon>Mollusca</taxon>
        <taxon>Bivalvia</taxon>
        <taxon>Autobranchia</taxon>
        <taxon>Pteriomorphia</taxon>
        <taxon>Mytilida</taxon>
        <taxon>Mytiloidea</taxon>
        <taxon>Mytilidae</taxon>
        <taxon>Mytilinae</taxon>
        <taxon>Mytilus</taxon>
    </lineage>
</organism>
<dbReference type="Proteomes" id="UP000507470">
    <property type="component" value="Unassembled WGS sequence"/>
</dbReference>